<gene>
    <name evidence="1" type="ORF">C943_03640</name>
</gene>
<reference evidence="1" key="1">
    <citation type="submission" date="2013-01" db="EMBL/GenBank/DDBJ databases">
        <title>Genome assembly of Mariniradius saccharolyticus AK6.</title>
        <authorList>
            <person name="Vaidya B."/>
            <person name="Khatri I."/>
            <person name="Tanuku N.R.S."/>
            <person name="Subramanian S."/>
            <person name="Pinnaka A."/>
        </authorList>
    </citation>
    <scope>NUCLEOTIDE SEQUENCE [LARGE SCALE GENOMIC DNA]</scope>
    <source>
        <strain evidence="1">AK6</strain>
    </source>
</reference>
<keyword evidence="2" id="KW-1185">Reference proteome</keyword>
<comment type="caution">
    <text evidence="1">The sequence shown here is derived from an EMBL/GenBank/DDBJ whole genome shotgun (WGS) entry which is preliminary data.</text>
</comment>
<protein>
    <submittedName>
        <fullName evidence="1">Uncharacterized protein</fullName>
    </submittedName>
</protein>
<proteinExistence type="predicted"/>
<sequence>MAGKWLSARLSLCSQLSFRWTVKCFESATLHTHIPMADIKMKPVFYILFTFIATVSYGQISETDSDKADLLIDNFQNHVDSTNQLTNGAKIFYISDTLFRGMILTLKNGDKIELDLRYKDNFRGYTELGADFENYVLVKHRGDGSGNPEELRVINKKTGKDKWLGNYPFYIDKENEIGVYEAYTDLSSNIVVHDFSTDETETYPTPDTKCICCECFEITQFDNESFTIKFNDPEDKGTELKVKRKK</sequence>
<evidence type="ECO:0000313" key="2">
    <source>
        <dbReference type="Proteomes" id="UP000010953"/>
    </source>
</evidence>
<accession>M7YB72</accession>
<dbReference type="AlphaFoldDB" id="M7YB72"/>
<evidence type="ECO:0000313" key="1">
    <source>
        <dbReference type="EMBL" id="EMS34421.1"/>
    </source>
</evidence>
<name>M7YB72_9BACT</name>
<dbReference type="InParanoid" id="M7YB72"/>
<dbReference type="Proteomes" id="UP000010953">
    <property type="component" value="Unassembled WGS sequence"/>
</dbReference>
<dbReference type="STRING" id="1239962.C943_03640"/>
<organism evidence="1 2">
    <name type="scientific">Mariniradius saccharolyticus AK6</name>
    <dbReference type="NCBI Taxonomy" id="1239962"/>
    <lineage>
        <taxon>Bacteria</taxon>
        <taxon>Pseudomonadati</taxon>
        <taxon>Bacteroidota</taxon>
        <taxon>Cytophagia</taxon>
        <taxon>Cytophagales</taxon>
        <taxon>Cyclobacteriaceae</taxon>
        <taxon>Mariniradius</taxon>
    </lineage>
</organism>
<dbReference type="EMBL" id="AMZY02000006">
    <property type="protein sequence ID" value="EMS34421.1"/>
    <property type="molecule type" value="Genomic_DNA"/>
</dbReference>